<proteinExistence type="predicted"/>
<dbReference type="OrthoDB" id="4739604at2"/>
<dbReference type="InterPro" id="IPR037480">
    <property type="entry name" value="YihR-like"/>
</dbReference>
<dbReference type="Proteomes" id="UP000321805">
    <property type="component" value="Chromosome"/>
</dbReference>
<dbReference type="PANTHER" id="PTHR10091">
    <property type="entry name" value="ALDOSE-1-EPIMERASE"/>
    <property type="match status" value="1"/>
</dbReference>
<evidence type="ECO:0000313" key="2">
    <source>
        <dbReference type="Proteomes" id="UP000321805"/>
    </source>
</evidence>
<dbReference type="EMBL" id="CP042430">
    <property type="protein sequence ID" value="QEC46403.1"/>
    <property type="molecule type" value="Genomic_DNA"/>
</dbReference>
<dbReference type="Pfam" id="PF01263">
    <property type="entry name" value="Aldose_epim"/>
    <property type="match status" value="1"/>
</dbReference>
<gene>
    <name evidence="1" type="ORF">FSW04_01620</name>
</gene>
<reference evidence="1 2" key="1">
    <citation type="journal article" date="2018" name="J. Microbiol.">
        <title>Baekduia soli gen. nov., sp. nov., a novel bacterium isolated from the soil of Baekdu Mountain and proposal of a novel family name, Baekduiaceae fam. nov.</title>
        <authorList>
            <person name="An D.S."/>
            <person name="Siddiqi M.Z."/>
            <person name="Kim K.H."/>
            <person name="Yu H.S."/>
            <person name="Im W.T."/>
        </authorList>
    </citation>
    <scope>NUCLEOTIDE SEQUENCE [LARGE SCALE GENOMIC DNA]</scope>
    <source>
        <strain evidence="1 2">BR7-21</strain>
    </source>
</reference>
<dbReference type="InterPro" id="IPR008183">
    <property type="entry name" value="Aldose_1/G6P_1-epimerase"/>
</dbReference>
<dbReference type="InterPro" id="IPR014718">
    <property type="entry name" value="GH-type_carb-bd"/>
</dbReference>
<name>A0A5B8U093_9ACTN</name>
<sequence>MTAIEIPSGSQFELRSGDQRAIVVEVGGALRSYVAAGHELLDGYGAQERCTSARGQSLIPWPNRLRDGRYSFAGRQHQLPLTEPAKHNAIHGLVRWANWSAASSAQDRVTMTHLLHPQSGWPFTLALEIEYSLSRDGLTVRTRATNVGSGPCPYGAGAHPYLTLGTETIDSLLLQAPGQRHLTCDERGIPTGSAAVAGTKFDFLRAREIGDARLDTAYGDLLRDPDGRARVRVITPDRTRRATLWLDAGYPYLMLFTGDSLPKPRRRRRGLGIEPMTCAPNALQSGDGLLTLEPGERVETAWGIAPE</sequence>
<dbReference type="InterPro" id="IPR011013">
    <property type="entry name" value="Gal_mutarotase_sf_dom"/>
</dbReference>
<protein>
    <submittedName>
        <fullName evidence="1">Aldose 1-epimerase family protein</fullName>
    </submittedName>
</protein>
<keyword evidence="2" id="KW-1185">Reference proteome</keyword>
<dbReference type="GO" id="GO:0006006">
    <property type="term" value="P:glucose metabolic process"/>
    <property type="evidence" value="ECO:0007669"/>
    <property type="project" value="TreeGrafter"/>
</dbReference>
<dbReference type="Gene3D" id="2.70.98.10">
    <property type="match status" value="1"/>
</dbReference>
<dbReference type="AlphaFoldDB" id="A0A5B8U093"/>
<dbReference type="RefSeq" id="WP_146915570.1">
    <property type="nucleotide sequence ID" value="NZ_CP042430.1"/>
</dbReference>
<evidence type="ECO:0000313" key="1">
    <source>
        <dbReference type="EMBL" id="QEC46403.1"/>
    </source>
</evidence>
<organism evidence="1 2">
    <name type="scientific">Baekduia soli</name>
    <dbReference type="NCBI Taxonomy" id="496014"/>
    <lineage>
        <taxon>Bacteria</taxon>
        <taxon>Bacillati</taxon>
        <taxon>Actinomycetota</taxon>
        <taxon>Thermoleophilia</taxon>
        <taxon>Solirubrobacterales</taxon>
        <taxon>Baekduiaceae</taxon>
        <taxon>Baekduia</taxon>
    </lineage>
</organism>
<dbReference type="CDD" id="cd09022">
    <property type="entry name" value="Aldose_epim_Ec_YihR"/>
    <property type="match status" value="1"/>
</dbReference>
<dbReference type="GO" id="GO:0030246">
    <property type="term" value="F:carbohydrate binding"/>
    <property type="evidence" value="ECO:0007669"/>
    <property type="project" value="InterPro"/>
</dbReference>
<dbReference type="SUPFAM" id="SSF74650">
    <property type="entry name" value="Galactose mutarotase-like"/>
    <property type="match status" value="1"/>
</dbReference>
<dbReference type="GO" id="GO:0033499">
    <property type="term" value="P:galactose catabolic process via UDP-galactose, Leloir pathway"/>
    <property type="evidence" value="ECO:0007669"/>
    <property type="project" value="TreeGrafter"/>
</dbReference>
<accession>A0A5B8U093</accession>
<dbReference type="PANTHER" id="PTHR10091:SF0">
    <property type="entry name" value="GALACTOSE MUTAROTASE"/>
    <property type="match status" value="1"/>
</dbReference>
<dbReference type="GO" id="GO:0004034">
    <property type="term" value="F:aldose 1-epimerase activity"/>
    <property type="evidence" value="ECO:0007669"/>
    <property type="project" value="TreeGrafter"/>
</dbReference>
<dbReference type="KEGG" id="bsol:FSW04_01620"/>